<evidence type="ECO:0000256" key="5">
    <source>
        <dbReference type="ARBA" id="ARBA00022801"/>
    </source>
</evidence>
<evidence type="ECO:0000256" key="11">
    <source>
        <dbReference type="ARBA" id="ARBA00023235"/>
    </source>
</evidence>
<name>A0A926I552_9FIRM</name>
<feature type="domain" description="Helicase ATP-binding" evidence="16">
    <location>
        <begin position="269"/>
        <end position="430"/>
    </location>
</feature>
<keyword evidence="3 15" id="KW-0547">Nucleotide-binding</keyword>
<dbReference type="Gene3D" id="2.40.50.140">
    <property type="entry name" value="Nucleic acid-binding proteins"/>
    <property type="match status" value="1"/>
</dbReference>
<proteinExistence type="inferred from homology"/>
<organism evidence="18 19">
    <name type="scientific">Fumia xinanensis</name>
    <dbReference type="NCBI Taxonomy" id="2763659"/>
    <lineage>
        <taxon>Bacteria</taxon>
        <taxon>Bacillati</taxon>
        <taxon>Bacillota</taxon>
        <taxon>Clostridia</taxon>
        <taxon>Eubacteriales</taxon>
        <taxon>Oscillospiraceae</taxon>
        <taxon>Fumia</taxon>
    </lineage>
</organism>
<dbReference type="PROSITE" id="PS51194">
    <property type="entry name" value="HELICASE_CTER"/>
    <property type="match status" value="1"/>
</dbReference>
<keyword evidence="6 15" id="KW-0347">Helicase</keyword>
<dbReference type="CDD" id="cd17992">
    <property type="entry name" value="DEXHc_RecG"/>
    <property type="match status" value="1"/>
</dbReference>
<dbReference type="InterPro" id="IPR012340">
    <property type="entry name" value="NA-bd_OB-fold"/>
</dbReference>
<dbReference type="EMBL" id="JACRSV010000001">
    <property type="protein sequence ID" value="MBC8558510.1"/>
    <property type="molecule type" value="Genomic_DNA"/>
</dbReference>
<evidence type="ECO:0000259" key="17">
    <source>
        <dbReference type="PROSITE" id="PS51194"/>
    </source>
</evidence>
<evidence type="ECO:0000256" key="15">
    <source>
        <dbReference type="RuleBase" id="RU363016"/>
    </source>
</evidence>
<keyword evidence="10 15" id="KW-0234">DNA repair</keyword>
<evidence type="ECO:0000259" key="16">
    <source>
        <dbReference type="PROSITE" id="PS51192"/>
    </source>
</evidence>
<dbReference type="InterPro" id="IPR033454">
    <property type="entry name" value="RecG_wedge"/>
</dbReference>
<dbReference type="Proteomes" id="UP000610760">
    <property type="component" value="Unassembled WGS sequence"/>
</dbReference>
<dbReference type="PANTHER" id="PTHR47964:SF1">
    <property type="entry name" value="ATP-DEPENDENT DNA HELICASE HOMOLOG RECG, CHLOROPLASTIC"/>
    <property type="match status" value="1"/>
</dbReference>
<sequence>MAFHLNDPVTALKNVGGKREKLYEKLGVRTVGNLLRFYPRSYVDYTSPKLAAECVPGEPAVIEAKVLKKLTPAPIRKNMVLYKLLLTDGLSNVMLTIFNNEYAYYDMKVGETYLFHGKFSTMGGNYQLTLSSFIRAEDGEVMRPVYNLTEGLSNGMVVNNVKEAVANWGRLLEDILPQEVAARHSLMPFEEAVRTIHFPSGKDAYDRARYRLAFEELFLLSMSLLLLKGRDKGSTEVQIKDPDMGPFYASLPFELTGAQKRAIGEILSDMSGQVPMNRLLQGDVGSGKTMVAAAGCFAAFKGGFQSAIMAPTEILASQHEATLKKTLEPLEMKVCLLTGSLTKKQKDALRAEIAAGTYDVVVGTHALVQKDTVFQRLGFIVTDEQHRFGVRQRGELVKKGERPHHLVMSATPIPRTLALIVYGDLDISVLDELPKGRQKVETFTVHSDKRKRALGFIKKELEAGHQGYIVCPLIEDSDSELMAAVRYEKIIQTNYFPEYKVALLHGRLKSDEKDQIMNAFKEGKIHLLVSTTVVEVGVDVPNATIMMIENAERFGLSQLHQLRGRVGRGNAQSYCILVSDNEGEENRRRLQVMKETSDGFVIAKEDLKLRGAGDFFGDRQHGLPQLGIADLLEDSALFRTAQGEAKALLERDPGLEQPEQMRLRLYMDEIFGNNDSGLN</sequence>
<dbReference type="PROSITE" id="PS51192">
    <property type="entry name" value="HELICASE_ATP_BIND_1"/>
    <property type="match status" value="1"/>
</dbReference>
<dbReference type="SUPFAM" id="SSF52540">
    <property type="entry name" value="P-loop containing nucleoside triphosphate hydrolases"/>
    <property type="match status" value="2"/>
</dbReference>
<dbReference type="EC" id="5.6.2.4" evidence="13 15"/>
<dbReference type="NCBIfam" id="NF008168">
    <property type="entry name" value="PRK10917.2-2"/>
    <property type="match status" value="1"/>
</dbReference>
<comment type="similarity">
    <text evidence="1 15">Belongs to the helicase family. RecG subfamily.</text>
</comment>
<keyword evidence="9 15" id="KW-0233">DNA recombination</keyword>
<evidence type="ECO:0000256" key="3">
    <source>
        <dbReference type="ARBA" id="ARBA00022741"/>
    </source>
</evidence>
<dbReference type="NCBIfam" id="NF008165">
    <property type="entry name" value="PRK10917.1-3"/>
    <property type="match status" value="1"/>
</dbReference>
<dbReference type="InterPro" id="IPR047112">
    <property type="entry name" value="RecG/Mfd"/>
</dbReference>
<dbReference type="RefSeq" id="WP_249293399.1">
    <property type="nucleotide sequence ID" value="NZ_JACRSV010000001.1"/>
</dbReference>
<evidence type="ECO:0000256" key="14">
    <source>
        <dbReference type="ARBA" id="ARBA00048988"/>
    </source>
</evidence>
<dbReference type="InterPro" id="IPR045562">
    <property type="entry name" value="RecG_dom3_C"/>
</dbReference>
<dbReference type="GO" id="GO:0016787">
    <property type="term" value="F:hydrolase activity"/>
    <property type="evidence" value="ECO:0007669"/>
    <property type="project" value="UniProtKB-KW"/>
</dbReference>
<evidence type="ECO:0000256" key="4">
    <source>
        <dbReference type="ARBA" id="ARBA00022763"/>
    </source>
</evidence>
<protein>
    <recommendedName>
        <fullName evidence="2 15">ATP-dependent DNA helicase RecG</fullName>
        <ecNumber evidence="13 15">5.6.2.4</ecNumber>
    </recommendedName>
</protein>
<dbReference type="InterPro" id="IPR001650">
    <property type="entry name" value="Helicase_C-like"/>
</dbReference>
<dbReference type="GO" id="GO:0005524">
    <property type="term" value="F:ATP binding"/>
    <property type="evidence" value="ECO:0007669"/>
    <property type="project" value="UniProtKB-KW"/>
</dbReference>
<evidence type="ECO:0000256" key="2">
    <source>
        <dbReference type="ARBA" id="ARBA00017846"/>
    </source>
</evidence>
<comment type="catalytic activity">
    <reaction evidence="12 15">
        <text>Couples ATP hydrolysis with the unwinding of duplex DNA by translocating in the 3'-5' direction.</text>
        <dbReference type="EC" id="5.6.2.4"/>
    </reaction>
</comment>
<accession>A0A926I552</accession>
<comment type="catalytic activity">
    <reaction evidence="14 15">
        <text>ATP + H2O = ADP + phosphate + H(+)</text>
        <dbReference type="Rhea" id="RHEA:13065"/>
        <dbReference type="ChEBI" id="CHEBI:15377"/>
        <dbReference type="ChEBI" id="CHEBI:15378"/>
        <dbReference type="ChEBI" id="CHEBI:30616"/>
        <dbReference type="ChEBI" id="CHEBI:43474"/>
        <dbReference type="ChEBI" id="CHEBI:456216"/>
        <dbReference type="EC" id="5.6.2.4"/>
    </reaction>
</comment>
<gene>
    <name evidence="18" type="primary">recG</name>
    <name evidence="18" type="ORF">H8710_00370</name>
</gene>
<dbReference type="GO" id="GO:0006281">
    <property type="term" value="P:DNA repair"/>
    <property type="evidence" value="ECO:0007669"/>
    <property type="project" value="UniProtKB-UniRule"/>
</dbReference>
<dbReference type="AlphaFoldDB" id="A0A926I552"/>
<comment type="function">
    <text evidence="15">Plays a critical role in recombination and DNA repair. Helps process Holliday junction intermediates to mature products by catalyzing branch migration. Has replication fork regression activity, unwinds stalled or blocked replication forks to make a HJ that can be resolved. Has a DNA unwinding activity characteristic of a DNA helicase with 3'-5' polarity.</text>
</comment>
<dbReference type="Gene3D" id="3.40.50.300">
    <property type="entry name" value="P-loop containing nucleotide triphosphate hydrolases"/>
    <property type="match status" value="2"/>
</dbReference>
<dbReference type="PANTHER" id="PTHR47964">
    <property type="entry name" value="ATP-DEPENDENT DNA HELICASE HOMOLOG RECG, CHLOROPLASTIC"/>
    <property type="match status" value="1"/>
</dbReference>
<dbReference type="SMART" id="SM00490">
    <property type="entry name" value="HELICc"/>
    <property type="match status" value="1"/>
</dbReference>
<dbReference type="InterPro" id="IPR004609">
    <property type="entry name" value="ATP-dep_DNA_helicase_RecG"/>
</dbReference>
<evidence type="ECO:0000256" key="10">
    <source>
        <dbReference type="ARBA" id="ARBA00023204"/>
    </source>
</evidence>
<dbReference type="NCBIfam" id="TIGR00643">
    <property type="entry name" value="recG"/>
    <property type="match status" value="1"/>
</dbReference>
<keyword evidence="4 15" id="KW-0227">DNA damage</keyword>
<evidence type="ECO:0000256" key="13">
    <source>
        <dbReference type="ARBA" id="ARBA00034808"/>
    </source>
</evidence>
<dbReference type="Pfam" id="PF00270">
    <property type="entry name" value="DEAD"/>
    <property type="match status" value="1"/>
</dbReference>
<dbReference type="InterPro" id="IPR011545">
    <property type="entry name" value="DEAD/DEAH_box_helicase_dom"/>
</dbReference>
<comment type="caution">
    <text evidence="18">The sequence shown here is derived from an EMBL/GenBank/DDBJ whole genome shotgun (WGS) entry which is preliminary data.</text>
</comment>
<evidence type="ECO:0000256" key="7">
    <source>
        <dbReference type="ARBA" id="ARBA00022840"/>
    </source>
</evidence>
<evidence type="ECO:0000256" key="1">
    <source>
        <dbReference type="ARBA" id="ARBA00007504"/>
    </source>
</evidence>
<dbReference type="Pfam" id="PF00271">
    <property type="entry name" value="Helicase_C"/>
    <property type="match status" value="1"/>
</dbReference>
<dbReference type="InterPro" id="IPR027417">
    <property type="entry name" value="P-loop_NTPase"/>
</dbReference>
<keyword evidence="19" id="KW-1185">Reference proteome</keyword>
<dbReference type="GO" id="GO:0043138">
    <property type="term" value="F:3'-5' DNA helicase activity"/>
    <property type="evidence" value="ECO:0007669"/>
    <property type="project" value="UniProtKB-EC"/>
</dbReference>
<evidence type="ECO:0000256" key="9">
    <source>
        <dbReference type="ARBA" id="ARBA00023172"/>
    </source>
</evidence>
<keyword evidence="8" id="KW-0238">DNA-binding</keyword>
<keyword evidence="11" id="KW-0413">Isomerase</keyword>
<dbReference type="GO" id="GO:0006310">
    <property type="term" value="P:DNA recombination"/>
    <property type="evidence" value="ECO:0007669"/>
    <property type="project" value="UniProtKB-UniRule"/>
</dbReference>
<dbReference type="Pfam" id="PF19833">
    <property type="entry name" value="RecG_dom3_C"/>
    <property type="match status" value="1"/>
</dbReference>
<evidence type="ECO:0000256" key="8">
    <source>
        <dbReference type="ARBA" id="ARBA00023125"/>
    </source>
</evidence>
<reference evidence="18" key="1">
    <citation type="submission" date="2020-08" db="EMBL/GenBank/DDBJ databases">
        <title>Genome public.</title>
        <authorList>
            <person name="Liu C."/>
            <person name="Sun Q."/>
        </authorList>
    </citation>
    <scope>NUCLEOTIDE SEQUENCE</scope>
    <source>
        <strain evidence="18">NSJ-33</strain>
    </source>
</reference>
<dbReference type="SMART" id="SM00487">
    <property type="entry name" value="DEXDc"/>
    <property type="match status" value="1"/>
</dbReference>
<dbReference type="Pfam" id="PF17191">
    <property type="entry name" value="RecG_wedge"/>
    <property type="match status" value="1"/>
</dbReference>
<feature type="domain" description="Helicase C-terminal" evidence="17">
    <location>
        <begin position="449"/>
        <end position="608"/>
    </location>
</feature>
<evidence type="ECO:0000256" key="6">
    <source>
        <dbReference type="ARBA" id="ARBA00022806"/>
    </source>
</evidence>
<dbReference type="InterPro" id="IPR014001">
    <property type="entry name" value="Helicase_ATP-bd"/>
</dbReference>
<evidence type="ECO:0000313" key="18">
    <source>
        <dbReference type="EMBL" id="MBC8558510.1"/>
    </source>
</evidence>
<evidence type="ECO:0000313" key="19">
    <source>
        <dbReference type="Proteomes" id="UP000610760"/>
    </source>
</evidence>
<dbReference type="GO" id="GO:0003677">
    <property type="term" value="F:DNA binding"/>
    <property type="evidence" value="ECO:0007669"/>
    <property type="project" value="UniProtKB-KW"/>
</dbReference>
<evidence type="ECO:0000256" key="12">
    <source>
        <dbReference type="ARBA" id="ARBA00034617"/>
    </source>
</evidence>
<keyword evidence="5 15" id="KW-0378">Hydrolase</keyword>
<keyword evidence="7 15" id="KW-0067">ATP-binding</keyword>
<dbReference type="SUPFAM" id="SSF50249">
    <property type="entry name" value="Nucleic acid-binding proteins"/>
    <property type="match status" value="1"/>
</dbReference>